<evidence type="ECO:0000256" key="9">
    <source>
        <dbReference type="ARBA" id="ARBA00023239"/>
    </source>
</evidence>
<evidence type="ECO:0000256" key="4">
    <source>
        <dbReference type="ARBA" id="ARBA00022432"/>
    </source>
</evidence>
<evidence type="ECO:0000256" key="8">
    <source>
        <dbReference type="ARBA" id="ARBA00023014"/>
    </source>
</evidence>
<comment type="similarity">
    <text evidence="3 11">Belongs to the iron-sulfur dependent L-serine dehydratase family.</text>
</comment>
<dbReference type="OrthoDB" id="9805537at2"/>
<dbReference type="GO" id="GO:0046872">
    <property type="term" value="F:metal ion binding"/>
    <property type="evidence" value="ECO:0007669"/>
    <property type="project" value="UniProtKB-KW"/>
</dbReference>
<keyword evidence="8 11" id="KW-0411">Iron-sulfur</keyword>
<dbReference type="NCBIfam" id="TIGR00720">
    <property type="entry name" value="sda_mono"/>
    <property type="match status" value="1"/>
</dbReference>
<evidence type="ECO:0000256" key="6">
    <source>
        <dbReference type="ARBA" id="ARBA00022723"/>
    </source>
</evidence>
<comment type="caution">
    <text evidence="14">The sequence shown here is derived from an EMBL/GenBank/DDBJ whole genome shotgun (WGS) entry which is preliminary data.</text>
</comment>
<evidence type="ECO:0000256" key="10">
    <source>
        <dbReference type="ARBA" id="ARBA00049406"/>
    </source>
</evidence>
<reference evidence="14 15" key="1">
    <citation type="submission" date="2019-03" db="EMBL/GenBank/DDBJ databases">
        <title>Genomic Encyclopedia of Type Strains, Phase IV (KMG-IV): sequencing the most valuable type-strain genomes for metagenomic binning, comparative biology and taxonomic classification.</title>
        <authorList>
            <person name="Goeker M."/>
        </authorList>
    </citation>
    <scope>NUCLEOTIDE SEQUENCE [LARGE SCALE GENOMIC DNA]</scope>
    <source>
        <strain evidence="14 15">LX-B</strain>
    </source>
</reference>
<evidence type="ECO:0000259" key="12">
    <source>
        <dbReference type="Pfam" id="PF03313"/>
    </source>
</evidence>
<dbReference type="Pfam" id="PF03315">
    <property type="entry name" value="SDH_beta"/>
    <property type="match status" value="2"/>
</dbReference>
<dbReference type="SUPFAM" id="SSF143548">
    <property type="entry name" value="Serine metabolism enzymes domain"/>
    <property type="match status" value="1"/>
</dbReference>
<keyword evidence="9 11" id="KW-0456">Lyase</keyword>
<accession>A0A4V2QBZ3</accession>
<evidence type="ECO:0000256" key="3">
    <source>
        <dbReference type="ARBA" id="ARBA00008636"/>
    </source>
</evidence>
<feature type="domain" description="Serine dehydratase beta chain" evidence="13">
    <location>
        <begin position="69"/>
        <end position="114"/>
    </location>
</feature>
<evidence type="ECO:0000256" key="5">
    <source>
        <dbReference type="ARBA" id="ARBA00022485"/>
    </source>
</evidence>
<keyword evidence="15" id="KW-1185">Reference proteome</keyword>
<evidence type="ECO:0000313" key="15">
    <source>
        <dbReference type="Proteomes" id="UP000295008"/>
    </source>
</evidence>
<name>A0A4V2QBZ3_HYDET</name>
<feature type="domain" description="Serine dehydratase-like alpha subunit" evidence="12">
    <location>
        <begin position="147"/>
        <end position="392"/>
    </location>
</feature>
<evidence type="ECO:0000256" key="2">
    <source>
        <dbReference type="ARBA" id="ARBA00004742"/>
    </source>
</evidence>
<proteinExistence type="inferred from homology"/>
<feature type="domain" description="Serine dehydratase beta chain" evidence="13">
    <location>
        <begin position="3"/>
        <end position="60"/>
    </location>
</feature>
<dbReference type="Gene3D" id="3.30.1330.90">
    <property type="entry name" value="D-3-phosphoglycerate dehydrogenase, domain 3"/>
    <property type="match status" value="2"/>
</dbReference>
<evidence type="ECO:0000256" key="11">
    <source>
        <dbReference type="RuleBase" id="RU366059"/>
    </source>
</evidence>
<dbReference type="InterPro" id="IPR005131">
    <property type="entry name" value="Ser_deHydtase_bsu"/>
</dbReference>
<dbReference type="Proteomes" id="UP000295008">
    <property type="component" value="Unassembled WGS sequence"/>
</dbReference>
<evidence type="ECO:0000256" key="1">
    <source>
        <dbReference type="ARBA" id="ARBA00001966"/>
    </source>
</evidence>
<dbReference type="InterPro" id="IPR004644">
    <property type="entry name" value="Fe-S_L-Ser_mono"/>
</dbReference>
<evidence type="ECO:0000259" key="13">
    <source>
        <dbReference type="Pfam" id="PF03315"/>
    </source>
</evidence>
<keyword evidence="4 11" id="KW-0312">Gluconeogenesis</keyword>
<dbReference type="GO" id="GO:0006094">
    <property type="term" value="P:gluconeogenesis"/>
    <property type="evidence" value="ECO:0007669"/>
    <property type="project" value="UniProtKB-KW"/>
</dbReference>
<organism evidence="14 15">
    <name type="scientific">Hydrogenispora ethanolica</name>
    <dbReference type="NCBI Taxonomy" id="1082276"/>
    <lineage>
        <taxon>Bacteria</taxon>
        <taxon>Bacillati</taxon>
        <taxon>Bacillota</taxon>
        <taxon>Hydrogenispora</taxon>
    </lineage>
</organism>
<sequence length="397" mass="42950">MESLRELYRIGIGPSASHTMAPKKAAESFYKNTPEAARYRVTLYGSLAATGAGHLTDQAIRETFAPKNVEFVWKPDEFLPLHPNGMEFEAFDPLGAVIHAWRVYSIGGGALQDETSSLMTKDLYELQTMAELVQWAEGNAQPLWQYVADRESDSIWEYLQEVWQAMRQAVERGLNTEGVLPGILRLERKSPSFYRKSKRNGFLQQTAKIFSYALAVSEENAAGGQIVAAPTCGSCGVLPAVLYYLQEIRHCSDKSILKALATAGLIGNLVKTNGSISGAAVGCQGEIGTACAMAAGAAAQLLGGGVREIEYAAETGFEHHLGLTCDPVSGMVQIPCIERNAFAAARALDSAKYALLAGGEHRISFDDVVRTMMETGTDLKCSYRETSTGGLAKLHHS</sequence>
<gene>
    <name evidence="14" type="ORF">EDC14_104323</name>
</gene>
<dbReference type="PANTHER" id="PTHR30182">
    <property type="entry name" value="L-SERINE DEHYDRATASE"/>
    <property type="match status" value="1"/>
</dbReference>
<dbReference type="GO" id="GO:0051539">
    <property type="term" value="F:4 iron, 4 sulfur cluster binding"/>
    <property type="evidence" value="ECO:0007669"/>
    <property type="project" value="UniProtKB-UniRule"/>
</dbReference>
<dbReference type="Pfam" id="PF03313">
    <property type="entry name" value="SDH_alpha"/>
    <property type="match status" value="1"/>
</dbReference>
<keyword evidence="7 11" id="KW-0408">Iron</keyword>
<dbReference type="EMBL" id="SLUN01000043">
    <property type="protein sequence ID" value="TCL58287.1"/>
    <property type="molecule type" value="Genomic_DNA"/>
</dbReference>
<dbReference type="RefSeq" id="WP_132016911.1">
    <property type="nucleotide sequence ID" value="NZ_SLUN01000043.1"/>
</dbReference>
<keyword evidence="6 11" id="KW-0479">Metal-binding</keyword>
<dbReference type="GO" id="GO:0003941">
    <property type="term" value="F:L-serine ammonia-lyase activity"/>
    <property type="evidence" value="ECO:0007669"/>
    <property type="project" value="UniProtKB-UniRule"/>
</dbReference>
<keyword evidence="5 11" id="KW-0004">4Fe-4S</keyword>
<dbReference type="PANTHER" id="PTHR30182:SF1">
    <property type="entry name" value="L-SERINE DEHYDRATASE 1"/>
    <property type="match status" value="1"/>
</dbReference>
<evidence type="ECO:0000313" key="14">
    <source>
        <dbReference type="EMBL" id="TCL58287.1"/>
    </source>
</evidence>
<protein>
    <recommendedName>
        <fullName evidence="11">L-serine dehydratase</fullName>
        <ecNumber evidence="11">4.3.1.17</ecNumber>
    </recommendedName>
</protein>
<dbReference type="InterPro" id="IPR029009">
    <property type="entry name" value="ASB_dom_sf"/>
</dbReference>
<comment type="catalytic activity">
    <reaction evidence="10 11">
        <text>L-serine = pyruvate + NH4(+)</text>
        <dbReference type="Rhea" id="RHEA:19169"/>
        <dbReference type="ChEBI" id="CHEBI:15361"/>
        <dbReference type="ChEBI" id="CHEBI:28938"/>
        <dbReference type="ChEBI" id="CHEBI:33384"/>
        <dbReference type="EC" id="4.3.1.17"/>
    </reaction>
</comment>
<dbReference type="InterPro" id="IPR005130">
    <property type="entry name" value="Ser_deHydtase-like_asu"/>
</dbReference>
<dbReference type="EC" id="4.3.1.17" evidence="11"/>
<comment type="pathway">
    <text evidence="2">Carbohydrate biosynthesis; gluconeogenesis.</text>
</comment>
<evidence type="ECO:0000256" key="7">
    <source>
        <dbReference type="ARBA" id="ARBA00023004"/>
    </source>
</evidence>
<comment type="cofactor">
    <cofactor evidence="1 11">
        <name>[4Fe-4S] cluster</name>
        <dbReference type="ChEBI" id="CHEBI:49883"/>
    </cofactor>
</comment>
<dbReference type="InterPro" id="IPR051318">
    <property type="entry name" value="Fe-S_L-Ser"/>
</dbReference>
<dbReference type="AlphaFoldDB" id="A0A4V2QBZ3"/>